<keyword evidence="3 10" id="KW-0132">Cell division</keyword>
<dbReference type="GO" id="GO:0005737">
    <property type="term" value="C:cytoplasm"/>
    <property type="evidence" value="ECO:0007669"/>
    <property type="project" value="UniProtKB-SubCell"/>
</dbReference>
<reference evidence="15" key="1">
    <citation type="submission" date="2016-09" db="EMBL/GenBank/DDBJ databases">
        <authorList>
            <person name="Varghese N."/>
            <person name="Submissions S."/>
        </authorList>
    </citation>
    <scope>NUCLEOTIDE SEQUENCE [LARGE SCALE GENOMIC DNA]</scope>
    <source>
        <strain evidence="15">ANC 4422</strain>
    </source>
</reference>
<evidence type="ECO:0000256" key="4">
    <source>
        <dbReference type="ARBA" id="ARBA00022741"/>
    </source>
</evidence>
<evidence type="ECO:0000256" key="8">
    <source>
        <dbReference type="ARBA" id="ARBA00023306"/>
    </source>
</evidence>
<evidence type="ECO:0000256" key="9">
    <source>
        <dbReference type="ARBA" id="ARBA00023316"/>
    </source>
</evidence>
<evidence type="ECO:0000313" key="15">
    <source>
        <dbReference type="Proteomes" id="UP000242501"/>
    </source>
</evidence>
<comment type="similarity">
    <text evidence="10">Belongs to the MurCDEF family. MurF subfamily.</text>
</comment>
<dbReference type="GO" id="GO:0005524">
    <property type="term" value="F:ATP binding"/>
    <property type="evidence" value="ECO:0007669"/>
    <property type="project" value="UniProtKB-UniRule"/>
</dbReference>
<dbReference type="PANTHER" id="PTHR43024">
    <property type="entry name" value="UDP-N-ACETYLMURAMOYL-TRIPEPTIDE--D-ALANYL-D-ALANINE LIGASE"/>
    <property type="match status" value="1"/>
</dbReference>
<dbReference type="SUPFAM" id="SSF53623">
    <property type="entry name" value="MurD-like peptide ligases, catalytic domain"/>
    <property type="match status" value="1"/>
</dbReference>
<dbReference type="OrthoDB" id="9801978at2"/>
<evidence type="ECO:0000256" key="2">
    <source>
        <dbReference type="ARBA" id="ARBA00022598"/>
    </source>
</evidence>
<sequence>MHTSTTSTNTLMPWSAQDLAQATQGIWHQGYYPNTPIKRILTDSRHAESGDAFLALKGERFDAHTFLAQVQAQGCKVAIVEQPIDGLDLAQLVVADTRLALGHLGTFRRRACHDLKVLALTGSSGKTTTKEMLGSIFSQLAPTLVTRGNLNNDLGVPMMLLELTDQHRYAVMELGANHQGEIDYTSHLVEPDVAGILNIGTAHLGEFGGREGICQAKSEIYQHLKSSGYAIVPKNDDFTAKIEQKTQSFQCLSFGDGGDVFATDIALQPESTLFTLHTPKGVIPIDLPFAGIHNVDNALAATAFALALDVPLNVIAQGLASAVAARGRLNFIRKKQYLCIDDTYNANPTSMLAASHVLSQQQGMKVLVMGDIGELGNTAISEHQKLGKQLSYFAIDHIVAIGEYSQAVSIAATGPVPVAHFETQAQALPYLIEMIKKHQPQTMSFLFKGSRFMHMETLMADLMETL</sequence>
<dbReference type="PANTHER" id="PTHR43024:SF1">
    <property type="entry name" value="UDP-N-ACETYLMURAMOYL-TRIPEPTIDE--D-ALANYL-D-ALANINE LIGASE"/>
    <property type="match status" value="1"/>
</dbReference>
<dbReference type="Proteomes" id="UP000242501">
    <property type="component" value="Unassembled WGS sequence"/>
</dbReference>
<feature type="domain" description="Mur ligase central" evidence="13">
    <location>
        <begin position="121"/>
        <end position="304"/>
    </location>
</feature>
<dbReference type="GO" id="GO:0047480">
    <property type="term" value="F:UDP-N-acetylmuramoyl-tripeptide-D-alanyl-D-alanine ligase activity"/>
    <property type="evidence" value="ECO:0007669"/>
    <property type="project" value="UniProtKB-UniRule"/>
</dbReference>
<dbReference type="SUPFAM" id="SSF53244">
    <property type="entry name" value="MurD-like peptide ligases, peptide-binding domain"/>
    <property type="match status" value="1"/>
</dbReference>
<dbReference type="InterPro" id="IPR036615">
    <property type="entry name" value="Mur_ligase_C_dom_sf"/>
</dbReference>
<evidence type="ECO:0000259" key="12">
    <source>
        <dbReference type="Pfam" id="PF02875"/>
    </source>
</evidence>
<feature type="binding site" evidence="10">
    <location>
        <begin position="122"/>
        <end position="128"/>
    </location>
    <ligand>
        <name>ATP</name>
        <dbReference type="ChEBI" id="CHEBI:30616"/>
    </ligand>
</feature>
<dbReference type="UniPathway" id="UPA00219"/>
<dbReference type="Pfam" id="PF02875">
    <property type="entry name" value="Mur_ligase_C"/>
    <property type="match status" value="1"/>
</dbReference>
<keyword evidence="1 10" id="KW-0963">Cytoplasm</keyword>
<comment type="subcellular location">
    <subcellularLocation>
        <location evidence="10 11">Cytoplasm</location>
    </subcellularLocation>
</comment>
<dbReference type="RefSeq" id="WP_092746454.1">
    <property type="nucleotide sequence ID" value="NZ_FMYL01000001.1"/>
</dbReference>
<dbReference type="HAMAP" id="MF_02019">
    <property type="entry name" value="MurF"/>
    <property type="match status" value="1"/>
</dbReference>
<dbReference type="InterPro" id="IPR036565">
    <property type="entry name" value="Mur-like_cat_sf"/>
</dbReference>
<dbReference type="GO" id="GO:0008360">
    <property type="term" value="P:regulation of cell shape"/>
    <property type="evidence" value="ECO:0007669"/>
    <property type="project" value="UniProtKB-KW"/>
</dbReference>
<dbReference type="EMBL" id="FMYL01000001">
    <property type="protein sequence ID" value="SDB81629.1"/>
    <property type="molecule type" value="Genomic_DNA"/>
</dbReference>
<keyword evidence="9 10" id="KW-0961">Cell wall biogenesis/degradation</keyword>
<dbReference type="GO" id="GO:0071555">
    <property type="term" value="P:cell wall organization"/>
    <property type="evidence" value="ECO:0007669"/>
    <property type="project" value="UniProtKB-KW"/>
</dbReference>
<dbReference type="GO" id="GO:0008766">
    <property type="term" value="F:UDP-N-acetylmuramoylalanyl-D-glutamyl-2,6-diaminopimelate-D-alanyl-D-alanine ligase activity"/>
    <property type="evidence" value="ECO:0007669"/>
    <property type="project" value="RHEA"/>
</dbReference>
<accession>A0A1G6GI95</accession>
<dbReference type="Gene3D" id="3.40.1390.10">
    <property type="entry name" value="MurE/MurF, N-terminal domain"/>
    <property type="match status" value="1"/>
</dbReference>
<dbReference type="InterPro" id="IPR035911">
    <property type="entry name" value="MurE/MurF_N"/>
</dbReference>
<dbReference type="InterPro" id="IPR005863">
    <property type="entry name" value="UDP-N-AcMur_synth"/>
</dbReference>
<dbReference type="InterPro" id="IPR013221">
    <property type="entry name" value="Mur_ligase_cen"/>
</dbReference>
<keyword evidence="5 10" id="KW-0067">ATP-binding</keyword>
<keyword evidence="15" id="KW-1185">Reference proteome</keyword>
<evidence type="ECO:0000256" key="10">
    <source>
        <dbReference type="HAMAP-Rule" id="MF_02019"/>
    </source>
</evidence>
<dbReference type="EC" id="6.3.2.10" evidence="10 11"/>
<dbReference type="SUPFAM" id="SSF63418">
    <property type="entry name" value="MurE/MurF N-terminal domain"/>
    <property type="match status" value="1"/>
</dbReference>
<dbReference type="Gene3D" id="3.40.1190.10">
    <property type="entry name" value="Mur-like, catalytic domain"/>
    <property type="match status" value="1"/>
</dbReference>
<evidence type="ECO:0000256" key="7">
    <source>
        <dbReference type="ARBA" id="ARBA00022984"/>
    </source>
</evidence>
<evidence type="ECO:0000256" key="11">
    <source>
        <dbReference type="RuleBase" id="RU004136"/>
    </source>
</evidence>
<comment type="function">
    <text evidence="10 11">Involved in cell wall formation. Catalyzes the final step in the synthesis of UDP-N-acetylmuramoyl-pentapeptide, the precursor of murein.</text>
</comment>
<evidence type="ECO:0000259" key="13">
    <source>
        <dbReference type="Pfam" id="PF08245"/>
    </source>
</evidence>
<organism evidence="14 15">
    <name type="scientific">Acinetobacter boissieri</name>
    <dbReference type="NCBI Taxonomy" id="1219383"/>
    <lineage>
        <taxon>Bacteria</taxon>
        <taxon>Pseudomonadati</taxon>
        <taxon>Pseudomonadota</taxon>
        <taxon>Gammaproteobacteria</taxon>
        <taxon>Moraxellales</taxon>
        <taxon>Moraxellaceae</taxon>
        <taxon>Acinetobacter</taxon>
    </lineage>
</organism>
<comment type="catalytic activity">
    <reaction evidence="10 11">
        <text>D-alanyl-D-alanine + UDP-N-acetyl-alpha-D-muramoyl-L-alanyl-gamma-D-glutamyl-meso-2,6-diaminopimelate + ATP = UDP-N-acetyl-alpha-D-muramoyl-L-alanyl-gamma-D-glutamyl-meso-2,6-diaminopimeloyl-D-alanyl-D-alanine + ADP + phosphate + H(+)</text>
        <dbReference type="Rhea" id="RHEA:28374"/>
        <dbReference type="ChEBI" id="CHEBI:15378"/>
        <dbReference type="ChEBI" id="CHEBI:30616"/>
        <dbReference type="ChEBI" id="CHEBI:43474"/>
        <dbReference type="ChEBI" id="CHEBI:57822"/>
        <dbReference type="ChEBI" id="CHEBI:61386"/>
        <dbReference type="ChEBI" id="CHEBI:83905"/>
        <dbReference type="ChEBI" id="CHEBI:456216"/>
        <dbReference type="EC" id="6.3.2.10"/>
    </reaction>
</comment>
<keyword evidence="4 10" id="KW-0547">Nucleotide-binding</keyword>
<protein>
    <recommendedName>
        <fullName evidence="10 11">UDP-N-acetylmuramoyl-tripeptide--D-alanyl-D-alanine ligase</fullName>
        <ecNumber evidence="10 11">6.3.2.10</ecNumber>
    </recommendedName>
    <alternativeName>
        <fullName evidence="10">D-alanyl-D-alanine-adding enzyme</fullName>
    </alternativeName>
</protein>
<dbReference type="NCBIfam" id="TIGR01143">
    <property type="entry name" value="murF"/>
    <property type="match status" value="1"/>
</dbReference>
<dbReference type="InterPro" id="IPR004101">
    <property type="entry name" value="Mur_ligase_C"/>
</dbReference>
<dbReference type="GO" id="GO:0051301">
    <property type="term" value="P:cell division"/>
    <property type="evidence" value="ECO:0007669"/>
    <property type="project" value="UniProtKB-KW"/>
</dbReference>
<evidence type="ECO:0000256" key="3">
    <source>
        <dbReference type="ARBA" id="ARBA00022618"/>
    </source>
</evidence>
<keyword evidence="8 10" id="KW-0131">Cell cycle</keyword>
<keyword evidence="6 10" id="KW-0133">Cell shape</keyword>
<gene>
    <name evidence="10" type="primary">murF</name>
    <name evidence="14" type="ORF">SAMN05421733_101183</name>
</gene>
<dbReference type="STRING" id="1219383.SAMN05421733_101183"/>
<dbReference type="Pfam" id="PF08245">
    <property type="entry name" value="Mur_ligase_M"/>
    <property type="match status" value="1"/>
</dbReference>
<dbReference type="Gene3D" id="3.90.190.20">
    <property type="entry name" value="Mur ligase, C-terminal domain"/>
    <property type="match status" value="1"/>
</dbReference>
<keyword evidence="7 10" id="KW-0573">Peptidoglycan synthesis</keyword>
<dbReference type="AlphaFoldDB" id="A0A1G6GI95"/>
<comment type="pathway">
    <text evidence="10 11">Cell wall biogenesis; peptidoglycan biosynthesis.</text>
</comment>
<evidence type="ECO:0000256" key="1">
    <source>
        <dbReference type="ARBA" id="ARBA00022490"/>
    </source>
</evidence>
<name>A0A1G6GI95_9GAMM</name>
<dbReference type="GO" id="GO:0009252">
    <property type="term" value="P:peptidoglycan biosynthetic process"/>
    <property type="evidence" value="ECO:0007669"/>
    <property type="project" value="UniProtKB-UniRule"/>
</dbReference>
<evidence type="ECO:0000256" key="5">
    <source>
        <dbReference type="ARBA" id="ARBA00022840"/>
    </source>
</evidence>
<evidence type="ECO:0000256" key="6">
    <source>
        <dbReference type="ARBA" id="ARBA00022960"/>
    </source>
</evidence>
<dbReference type="InterPro" id="IPR051046">
    <property type="entry name" value="MurCDEF_CellWall_CoF430Synth"/>
</dbReference>
<keyword evidence="2 10" id="KW-0436">Ligase</keyword>
<proteinExistence type="inferred from homology"/>
<feature type="domain" description="Mur ligase C-terminal" evidence="12">
    <location>
        <begin position="327"/>
        <end position="438"/>
    </location>
</feature>
<evidence type="ECO:0000313" key="14">
    <source>
        <dbReference type="EMBL" id="SDB81629.1"/>
    </source>
</evidence>